<feature type="transmembrane region" description="Helical" evidence="1">
    <location>
        <begin position="21"/>
        <end position="44"/>
    </location>
</feature>
<gene>
    <name evidence="2" type="ORF">SAMN05216352_101383</name>
</gene>
<evidence type="ECO:0000313" key="3">
    <source>
        <dbReference type="Proteomes" id="UP000199017"/>
    </source>
</evidence>
<name>A0A1G8CMZ2_9BACI</name>
<dbReference type="STRING" id="930129.SAMN05216352_101383"/>
<organism evidence="2 3">
    <name type="scientific">Alteribacillus bidgolensis</name>
    <dbReference type="NCBI Taxonomy" id="930129"/>
    <lineage>
        <taxon>Bacteria</taxon>
        <taxon>Bacillati</taxon>
        <taxon>Bacillota</taxon>
        <taxon>Bacilli</taxon>
        <taxon>Bacillales</taxon>
        <taxon>Bacillaceae</taxon>
        <taxon>Alteribacillus</taxon>
    </lineage>
</organism>
<keyword evidence="1" id="KW-1133">Transmembrane helix</keyword>
<dbReference type="EMBL" id="FNDU01000001">
    <property type="protein sequence ID" value="SDH46815.1"/>
    <property type="molecule type" value="Genomic_DNA"/>
</dbReference>
<evidence type="ECO:0000256" key="1">
    <source>
        <dbReference type="SAM" id="Phobius"/>
    </source>
</evidence>
<keyword evidence="1" id="KW-0472">Membrane</keyword>
<protein>
    <submittedName>
        <fullName evidence="2">Uncharacterized protein</fullName>
    </submittedName>
</protein>
<dbReference type="RefSeq" id="WP_170031574.1">
    <property type="nucleotide sequence ID" value="NZ_FNDU01000001.1"/>
</dbReference>
<keyword evidence="1" id="KW-0812">Transmembrane</keyword>
<accession>A0A1G8CMZ2</accession>
<evidence type="ECO:0000313" key="2">
    <source>
        <dbReference type="EMBL" id="SDH46815.1"/>
    </source>
</evidence>
<sequence length="47" mass="5381">MRKRYALSADRENVLEGLIIFMNQGFLGYAAAYILFNEVGIVYATMF</sequence>
<dbReference type="Proteomes" id="UP000199017">
    <property type="component" value="Unassembled WGS sequence"/>
</dbReference>
<reference evidence="2 3" key="1">
    <citation type="submission" date="2016-10" db="EMBL/GenBank/DDBJ databases">
        <authorList>
            <person name="de Groot N.N."/>
        </authorList>
    </citation>
    <scope>NUCLEOTIDE SEQUENCE [LARGE SCALE GENOMIC DNA]</scope>
    <source>
        <strain evidence="3">P4B,CCM 7963,CECT 7998,DSM 25260,IBRC-M 10614,KCTC 13821</strain>
    </source>
</reference>
<dbReference type="AlphaFoldDB" id="A0A1G8CMZ2"/>
<keyword evidence="3" id="KW-1185">Reference proteome</keyword>
<proteinExistence type="predicted"/>